<keyword evidence="4" id="KW-0167">Capsid protein</keyword>
<reference evidence="4" key="1">
    <citation type="journal article" date="2022" name="bioRxiv">
        <title>Genomics of Preaxostyla Flagellates Illuminates Evolutionary Transitions and the Path Towards Mitochondrial Loss.</title>
        <authorList>
            <person name="Novak L.V.F."/>
            <person name="Treitli S.C."/>
            <person name="Pyrih J."/>
            <person name="Halakuc P."/>
            <person name="Pipaliya S.V."/>
            <person name="Vacek V."/>
            <person name="Brzon O."/>
            <person name="Soukal P."/>
            <person name="Eme L."/>
            <person name="Dacks J.B."/>
            <person name="Karnkowska A."/>
            <person name="Elias M."/>
            <person name="Hampl V."/>
        </authorList>
    </citation>
    <scope>NUCLEOTIDE SEQUENCE</scope>
    <source>
        <strain evidence="4">RCP-MX</strain>
    </source>
</reference>
<dbReference type="Pfam" id="PF23106">
    <property type="entry name" value="EGF_Teneurin"/>
    <property type="match status" value="2"/>
</dbReference>
<dbReference type="InterPro" id="IPR014867">
    <property type="entry name" value="Spore_coat_CotH_CotH2/3/7"/>
</dbReference>
<sequence>MMMRWALLFVAVALASPNPDNAKCWEQCPDLGYPAIPACGNDGKDHNLPYNFWNCMIYCEGIAPRYPGTCKCPNQCSSHGICSSDGCTCQPGWKGADCSIVTCPNACSGHGKCDARSNGDFCKCAPGFTGSDCSAPVVPLEPLQYTVNDPAYWTGKDQYGDDHPLLNRTEMATIKITVAEEDLAMLLQPENAFNQSYVRAKCVLENNNIHFSIDDAGFRLHGFSTRLSSKKSWALSFDKFNKGRLLYGLTGLKLNGERTDPTVTREVMALDVYRAMSIPTPRVSYAEVWVNSVYHGLYLMMEDVDEVFLAGHMGSTSGQLYKCRSGASLDFRGTDPQDYEGQTSYYLNQTWHLYELDSKPQKGDYADVAKLATAINASTPAVFIEQVDGLFGMDGFVRSMVLEVALAQVDAYAYNGNNFRLYHHTDGKVYWLPFDFDVSQGSCVEFPPGDPWTRDWAHQNVYSWGYFSDQSICGGHRPLMTRMLETPVFRQKFNAYFHKLLSTTLSIRPDLMPRQCAPAGVTDYDSSPLYQRMFATKALISGAHARDQFLLLDNNWTQADFEQGFCNPTVHTVPATGAKDTLVRWEEQPDDAIDSPFRITLPLVRSSSLETRNLHKQVIVVVTLVFLGGQVPDSRFLHKNSRIFHKWKTVKAGPTSQALGE</sequence>
<gene>
    <name evidence="4" type="ORF">PAPYR_5313</name>
</gene>
<dbReference type="PANTHER" id="PTHR40050">
    <property type="entry name" value="INNER SPORE COAT PROTEIN H"/>
    <property type="match status" value="1"/>
</dbReference>
<evidence type="ECO:0000256" key="2">
    <source>
        <dbReference type="SAM" id="SignalP"/>
    </source>
</evidence>
<evidence type="ECO:0000313" key="5">
    <source>
        <dbReference type="Proteomes" id="UP001141327"/>
    </source>
</evidence>
<feature type="disulfide bond" evidence="1">
    <location>
        <begin position="124"/>
        <end position="133"/>
    </location>
</feature>
<proteinExistence type="predicted"/>
<keyword evidence="1" id="KW-0245">EGF-like domain</keyword>
<dbReference type="PANTHER" id="PTHR40050:SF1">
    <property type="entry name" value="INNER SPORE COAT PROTEIN H"/>
    <property type="match status" value="1"/>
</dbReference>
<dbReference type="PROSITE" id="PS50026">
    <property type="entry name" value="EGF_3"/>
    <property type="match status" value="1"/>
</dbReference>
<dbReference type="PROSITE" id="PS01186">
    <property type="entry name" value="EGF_2"/>
    <property type="match status" value="1"/>
</dbReference>
<evidence type="ECO:0000259" key="3">
    <source>
        <dbReference type="PROSITE" id="PS50026"/>
    </source>
</evidence>
<keyword evidence="5" id="KW-1185">Reference proteome</keyword>
<dbReference type="SMART" id="SM00181">
    <property type="entry name" value="EGF"/>
    <property type="match status" value="2"/>
</dbReference>
<organism evidence="4 5">
    <name type="scientific">Paratrimastix pyriformis</name>
    <dbReference type="NCBI Taxonomy" id="342808"/>
    <lineage>
        <taxon>Eukaryota</taxon>
        <taxon>Metamonada</taxon>
        <taxon>Preaxostyla</taxon>
        <taxon>Paratrimastigidae</taxon>
        <taxon>Paratrimastix</taxon>
    </lineage>
</organism>
<dbReference type="Proteomes" id="UP001141327">
    <property type="component" value="Unassembled WGS sequence"/>
</dbReference>
<keyword evidence="4" id="KW-0946">Virion</keyword>
<feature type="chain" id="PRO_5045985882" evidence="2">
    <location>
        <begin position="16"/>
        <end position="661"/>
    </location>
</feature>
<dbReference type="PROSITE" id="PS00022">
    <property type="entry name" value="EGF_1"/>
    <property type="match status" value="1"/>
</dbReference>
<feature type="disulfide bond" evidence="1">
    <location>
        <begin position="103"/>
        <end position="113"/>
    </location>
</feature>
<evidence type="ECO:0000313" key="4">
    <source>
        <dbReference type="EMBL" id="KAJ4458799.1"/>
    </source>
</evidence>
<dbReference type="EMBL" id="JAPMOS010000025">
    <property type="protein sequence ID" value="KAJ4458799.1"/>
    <property type="molecule type" value="Genomic_DNA"/>
</dbReference>
<keyword evidence="2" id="KW-0732">Signal</keyword>
<name>A0ABQ8UHU1_9EUKA</name>
<comment type="caution">
    <text evidence="1">Lacks conserved residue(s) required for the propagation of feature annotation.</text>
</comment>
<keyword evidence="1" id="KW-1015">Disulfide bond</keyword>
<protein>
    <submittedName>
        <fullName evidence="4">Spore coat protein H</fullName>
    </submittedName>
</protein>
<accession>A0ABQ8UHU1</accession>
<feature type="domain" description="EGF-like" evidence="3">
    <location>
        <begin position="99"/>
        <end position="134"/>
    </location>
</feature>
<feature type="signal peptide" evidence="2">
    <location>
        <begin position="1"/>
        <end position="15"/>
    </location>
</feature>
<dbReference type="CDD" id="cd00054">
    <property type="entry name" value="EGF_CA"/>
    <property type="match status" value="1"/>
</dbReference>
<comment type="caution">
    <text evidence="4">The sequence shown here is derived from an EMBL/GenBank/DDBJ whole genome shotgun (WGS) entry which is preliminary data.</text>
</comment>
<evidence type="ECO:0000256" key="1">
    <source>
        <dbReference type="PROSITE-ProRule" id="PRU00076"/>
    </source>
</evidence>
<dbReference type="InterPro" id="IPR000742">
    <property type="entry name" value="EGF"/>
</dbReference>
<dbReference type="Pfam" id="PF08757">
    <property type="entry name" value="CotH"/>
    <property type="match status" value="1"/>
</dbReference>
<dbReference type="Gene3D" id="2.10.25.10">
    <property type="entry name" value="Laminin"/>
    <property type="match status" value="2"/>
</dbReference>